<dbReference type="GO" id="GO:0009862">
    <property type="term" value="P:systemic acquired resistance, salicylic acid mediated signaling pathway"/>
    <property type="evidence" value="ECO:0007669"/>
    <property type="project" value="UniProtKB-ARBA"/>
</dbReference>
<evidence type="ECO:0000256" key="2">
    <source>
        <dbReference type="ARBA" id="ARBA00022576"/>
    </source>
</evidence>
<reference evidence="7" key="1">
    <citation type="journal article" date="2013" name="Nat. Biotechnol.">
        <title>Draft genome sequence of chickpea (Cicer arietinum) provides a resource for trait improvement.</title>
        <authorList>
            <person name="Varshney R.K."/>
            <person name="Song C."/>
            <person name="Saxena R.K."/>
            <person name="Azam S."/>
            <person name="Yu S."/>
            <person name="Sharpe A.G."/>
            <person name="Cannon S."/>
            <person name="Baek J."/>
            <person name="Rosen B.D."/>
            <person name="Tar'an B."/>
            <person name="Millan T."/>
            <person name="Zhang X."/>
            <person name="Ramsay L.D."/>
            <person name="Iwata A."/>
            <person name="Wang Y."/>
            <person name="Nelson W."/>
            <person name="Farmer A.D."/>
            <person name="Gaur P.M."/>
            <person name="Soderlund C."/>
            <person name="Penmetsa R.V."/>
            <person name="Xu C."/>
            <person name="Bharti A.K."/>
            <person name="He W."/>
            <person name="Winter P."/>
            <person name="Zhao S."/>
            <person name="Hane J.K."/>
            <person name="Carrasquilla-Garcia N."/>
            <person name="Condie J.A."/>
            <person name="Upadhyaya H.D."/>
            <person name="Luo M.C."/>
            <person name="Thudi M."/>
            <person name="Gowda C.L."/>
            <person name="Singh N.P."/>
            <person name="Lichtenzveig J."/>
            <person name="Gali K.K."/>
            <person name="Rubio J."/>
            <person name="Nadarajan N."/>
            <person name="Dolezel J."/>
            <person name="Bansal K.C."/>
            <person name="Xu X."/>
            <person name="Edwards D."/>
            <person name="Zhang G."/>
            <person name="Kahl G."/>
            <person name="Gil J."/>
            <person name="Singh K.B."/>
            <person name="Datta S.K."/>
            <person name="Jackson S.A."/>
            <person name="Wang J."/>
            <person name="Cook D.R."/>
        </authorList>
    </citation>
    <scope>NUCLEOTIDE SEQUENCE [LARGE SCALE GENOMIC DNA]</scope>
    <source>
        <strain evidence="7">cv. CDC Frontier</strain>
    </source>
</reference>
<dbReference type="InterPro" id="IPR015421">
    <property type="entry name" value="PyrdxlP-dep_Trfase_major"/>
</dbReference>
<evidence type="ECO:0000256" key="1">
    <source>
        <dbReference type="ARBA" id="ARBA00001933"/>
    </source>
</evidence>
<dbReference type="GO" id="GO:0008483">
    <property type="term" value="F:transaminase activity"/>
    <property type="evidence" value="ECO:0007669"/>
    <property type="project" value="UniProtKB-KW"/>
</dbReference>
<dbReference type="RefSeq" id="XP_004485554.1">
    <property type="nucleotide sequence ID" value="XM_004485497.3"/>
</dbReference>
<evidence type="ECO:0000256" key="3">
    <source>
        <dbReference type="ARBA" id="ARBA00022679"/>
    </source>
</evidence>
<feature type="domain" description="Aminotransferase class I/classII large" evidence="6">
    <location>
        <begin position="76"/>
        <end position="426"/>
    </location>
</feature>
<dbReference type="InterPro" id="IPR015424">
    <property type="entry name" value="PyrdxlP-dep_Trfase"/>
</dbReference>
<keyword evidence="4" id="KW-0663">Pyridoxal phosphate</keyword>
<dbReference type="Pfam" id="PF00155">
    <property type="entry name" value="Aminotran_1_2"/>
    <property type="match status" value="1"/>
</dbReference>
<gene>
    <name evidence="8" type="primary">LOC101507110</name>
</gene>
<dbReference type="NCBIfam" id="TIGR03542">
    <property type="entry name" value="DAPAT_plant"/>
    <property type="match status" value="1"/>
</dbReference>
<evidence type="ECO:0000313" key="7">
    <source>
        <dbReference type="Proteomes" id="UP000087171"/>
    </source>
</evidence>
<reference evidence="8" key="2">
    <citation type="submission" date="2025-08" db="UniProtKB">
        <authorList>
            <consortium name="RefSeq"/>
        </authorList>
    </citation>
    <scope>IDENTIFICATION</scope>
    <source>
        <tissue evidence="8">Etiolated seedlings</tissue>
    </source>
</reference>
<protein>
    <submittedName>
        <fullName evidence="8">Aminotransferase ALD1, chloroplastic-like</fullName>
    </submittedName>
</protein>
<dbReference type="Gene3D" id="3.40.640.10">
    <property type="entry name" value="Type I PLP-dependent aspartate aminotransferase-like (Major domain)"/>
    <property type="match status" value="1"/>
</dbReference>
<dbReference type="InterPro" id="IPR019942">
    <property type="entry name" value="DapL/ALD1"/>
</dbReference>
<dbReference type="STRING" id="3827.A0A1S2X9E5"/>
<dbReference type="SUPFAM" id="SSF53383">
    <property type="entry name" value="PLP-dependent transferases"/>
    <property type="match status" value="1"/>
</dbReference>
<name>A0A1S2X9E5_CICAR</name>
<sequence length="449" mass="49640">MYYTSNCSFNFSPNTLLPKMLMNRISCTLKNDIVRSIGHCTEVPRNVNMEKLQHGYLFPEIERRELLHLKKYPHANVIDLGIGDTTKPLPEIVTSSMVDFVHGLSTAEGYKGYGPEQGEKAMRKAIADAFYKDLGIKPSEVFVSDGAQCDISRLQLLMGPNLKIAVQDPSFPAYIDSSVIIGQAGKFVDRAGKYENIEYLTCRPQTDFFPDLQTTSRPQLIFFCSPNNPTGHAATRKQLEQLVNFAKVNGSIIIFDAAYSAYITDDSPKSIFEISGAREVAIEVSSFSKFAGFTGVRLGWTVVPEELLYSNGFPVLHDFNRIMCTCFNGASRIAQAGGLACLSPEGLNALQSLVDYYMENARILVNALTSLGLIVYGGKNAPYVWVHFPGSNSWNVFAEVLEKTHIITVPGSGFGPGGEGYIRISAFGQRDSIIEASKRLKNLLYQKEL</sequence>
<keyword evidence="3" id="KW-0808">Transferase</keyword>
<keyword evidence="7" id="KW-1185">Reference proteome</keyword>
<accession>A0A1S2X9E5</accession>
<dbReference type="PANTHER" id="PTHR43144">
    <property type="entry name" value="AMINOTRANSFERASE"/>
    <property type="match status" value="1"/>
</dbReference>
<comment type="cofactor">
    <cofactor evidence="1">
        <name>pyridoxal 5'-phosphate</name>
        <dbReference type="ChEBI" id="CHEBI:597326"/>
    </cofactor>
</comment>
<dbReference type="OrthoDB" id="7042322at2759"/>
<keyword evidence="2" id="KW-0032">Aminotransferase</keyword>
<dbReference type="GeneID" id="101507110"/>
<dbReference type="InterPro" id="IPR015422">
    <property type="entry name" value="PyrdxlP-dep_Trfase_small"/>
</dbReference>
<organism evidence="7 8">
    <name type="scientific">Cicer arietinum</name>
    <name type="common">Chickpea</name>
    <name type="synonym">Garbanzo</name>
    <dbReference type="NCBI Taxonomy" id="3827"/>
    <lineage>
        <taxon>Eukaryota</taxon>
        <taxon>Viridiplantae</taxon>
        <taxon>Streptophyta</taxon>
        <taxon>Embryophyta</taxon>
        <taxon>Tracheophyta</taxon>
        <taxon>Spermatophyta</taxon>
        <taxon>Magnoliopsida</taxon>
        <taxon>eudicotyledons</taxon>
        <taxon>Gunneridae</taxon>
        <taxon>Pentapetalae</taxon>
        <taxon>rosids</taxon>
        <taxon>fabids</taxon>
        <taxon>Fabales</taxon>
        <taxon>Fabaceae</taxon>
        <taxon>Papilionoideae</taxon>
        <taxon>50 kb inversion clade</taxon>
        <taxon>NPAAA clade</taxon>
        <taxon>Hologalegina</taxon>
        <taxon>IRL clade</taxon>
        <taxon>Cicereae</taxon>
        <taxon>Cicer</taxon>
    </lineage>
</organism>
<evidence type="ECO:0000256" key="4">
    <source>
        <dbReference type="ARBA" id="ARBA00022898"/>
    </source>
</evidence>
<dbReference type="HAMAP" id="MF_01642">
    <property type="entry name" value="DapL_aminotrans_1"/>
    <property type="match status" value="1"/>
</dbReference>
<evidence type="ECO:0000256" key="5">
    <source>
        <dbReference type="ARBA" id="ARBA00061511"/>
    </source>
</evidence>
<comment type="similarity">
    <text evidence="5">Belongs to the class-I pyridoxal-phosphate-dependent aminotransferase family. LL-diaminopimelate aminotransferase subfamily.</text>
</comment>
<dbReference type="GO" id="GO:0030170">
    <property type="term" value="F:pyridoxal phosphate binding"/>
    <property type="evidence" value="ECO:0007669"/>
    <property type="project" value="InterPro"/>
</dbReference>
<dbReference type="Gene3D" id="3.90.1150.10">
    <property type="entry name" value="Aspartate Aminotransferase, domain 1"/>
    <property type="match status" value="1"/>
</dbReference>
<evidence type="ECO:0000313" key="8">
    <source>
        <dbReference type="RefSeq" id="XP_004485554.1"/>
    </source>
</evidence>
<dbReference type="KEGG" id="cam:101507110"/>
<dbReference type="eggNOG" id="KOG0257">
    <property type="taxonomic scope" value="Eukaryota"/>
</dbReference>
<dbReference type="Proteomes" id="UP000087171">
    <property type="component" value="Chromosome Ca1"/>
</dbReference>
<dbReference type="InterPro" id="IPR004839">
    <property type="entry name" value="Aminotransferase_I/II_large"/>
</dbReference>
<proteinExistence type="inferred from homology"/>
<dbReference type="FunFam" id="3.40.640.10:FF:000099">
    <property type="entry name" value="LL-diaminopimelate aminotransferase, chloroplastic"/>
    <property type="match status" value="1"/>
</dbReference>
<dbReference type="PaxDb" id="3827-XP_004485554.1"/>
<evidence type="ECO:0000259" key="6">
    <source>
        <dbReference type="Pfam" id="PF00155"/>
    </source>
</evidence>
<dbReference type="AlphaFoldDB" id="A0A1S2X9E5"/>
<dbReference type="CDD" id="cd00609">
    <property type="entry name" value="AAT_like"/>
    <property type="match status" value="1"/>
</dbReference>